<dbReference type="Proteomes" id="UP000024635">
    <property type="component" value="Unassembled WGS sequence"/>
</dbReference>
<comment type="caution">
    <text evidence="1">The sequence shown here is derived from an EMBL/GenBank/DDBJ whole genome shotgun (WGS) entry which is preliminary data.</text>
</comment>
<proteinExistence type="predicted"/>
<dbReference type="EMBL" id="JARK01000450">
    <property type="protein sequence ID" value="EYC36855.1"/>
    <property type="molecule type" value="Genomic_DNA"/>
</dbReference>
<evidence type="ECO:0000313" key="1">
    <source>
        <dbReference type="EMBL" id="EYC36855.1"/>
    </source>
</evidence>
<accession>A0A016WB40</accession>
<sequence length="79" mass="8890">MLGEMRAQAAAYSPVNYRYLGRQQKPVKARTSESDLRTKTATFGCTHNNLVQHGTNTRTLLYEGSKGERLGQCFPVKQQ</sequence>
<gene>
    <name evidence="1" type="primary">Acey_s0850.g2682</name>
    <name evidence="1" type="ORF">Y032_0850g2682</name>
</gene>
<reference evidence="2" key="1">
    <citation type="journal article" date="2015" name="Nat. Genet.">
        <title>The genome and transcriptome of the zoonotic hookworm Ancylostoma ceylanicum identify infection-specific gene families.</title>
        <authorList>
            <person name="Schwarz E.M."/>
            <person name="Hu Y."/>
            <person name="Antoshechkin I."/>
            <person name="Miller M.M."/>
            <person name="Sternberg P.W."/>
            <person name="Aroian R.V."/>
        </authorList>
    </citation>
    <scope>NUCLEOTIDE SEQUENCE</scope>
    <source>
        <strain evidence="2">HY135</strain>
    </source>
</reference>
<name>A0A016WB40_9BILA</name>
<evidence type="ECO:0000313" key="2">
    <source>
        <dbReference type="Proteomes" id="UP000024635"/>
    </source>
</evidence>
<dbReference type="AlphaFoldDB" id="A0A016WB40"/>
<organism evidence="1 2">
    <name type="scientific">Ancylostoma ceylanicum</name>
    <dbReference type="NCBI Taxonomy" id="53326"/>
    <lineage>
        <taxon>Eukaryota</taxon>
        <taxon>Metazoa</taxon>
        <taxon>Ecdysozoa</taxon>
        <taxon>Nematoda</taxon>
        <taxon>Chromadorea</taxon>
        <taxon>Rhabditida</taxon>
        <taxon>Rhabditina</taxon>
        <taxon>Rhabditomorpha</taxon>
        <taxon>Strongyloidea</taxon>
        <taxon>Ancylostomatidae</taxon>
        <taxon>Ancylostomatinae</taxon>
        <taxon>Ancylostoma</taxon>
    </lineage>
</organism>
<protein>
    <submittedName>
        <fullName evidence="1">Uncharacterized protein</fullName>
    </submittedName>
</protein>
<keyword evidence="2" id="KW-1185">Reference proteome</keyword>